<dbReference type="GO" id="GO:0005737">
    <property type="term" value="C:cytoplasm"/>
    <property type="evidence" value="ECO:0007669"/>
    <property type="project" value="TreeGrafter"/>
</dbReference>
<dbReference type="InterPro" id="IPR050452">
    <property type="entry name" value="Metacaspase"/>
</dbReference>
<name>A0A0C1Y6I3_9CYAN</name>
<dbReference type="Pfam" id="PF00656">
    <property type="entry name" value="Peptidase_C14"/>
    <property type="match status" value="1"/>
</dbReference>
<protein>
    <submittedName>
        <fullName evidence="2">Caspase family protein</fullName>
    </submittedName>
</protein>
<dbReference type="GO" id="GO:0006508">
    <property type="term" value="P:proteolysis"/>
    <property type="evidence" value="ECO:0007669"/>
    <property type="project" value="InterPro"/>
</dbReference>
<dbReference type="PROSITE" id="PS51318">
    <property type="entry name" value="TAT"/>
    <property type="match status" value="1"/>
</dbReference>
<sequence length="754" mass="81958">MTLGRRDFLQRLSAVLAALGVTDSWLAGSVGAYQSAFAETNQRFALLVGINAYPEKVWRSPAKVETERFLQGAVTDVELQRELLIHRLGVDPQNIVTLANAEATVNQILTTAQSHLVEQAKPGDTVILHFSGLGSQATLSDQATDPTFPTLVAADSYWPDETMPVIHDLFTESLMQLLAKLRGVRVLTVIDASSTLPPTLRRGNFRVRSRLASAQGAWQSPASIPLTKPTKTWQQLATDWPGILLHPQLGNGVALEGNWPDFSAGLFTYALTQQIWMSMPAQRQQWFMRRIDRKLSAWTGTDQTSEIFGKAIAQRPGIPLLSGRLPQPAADGVIKTIDQADHSAIVWLGGLPSGLLPYCELGLQLQPLPTLPGLTAVPEGVLQVKTLNGLRAKTTLKNLTDLPIGTPIIEVERRFPKEIDLTVALDPALERIERVDATSALSGLPSIATTAPGEGVADCLFGKSRSLLSATAPSPVAKSIPLEAADLASEQSTVPPGYGLFTPDGSLIAGTTAEEEEAVKTAITRLTATLHSLLAVKILRLTLNPVSSQLPVRLVLETQAPDSKLLLLEETLRSRQLNGSSLSQSERLTFGSLTRNRPEQYQIRLRNAGTETVYYLLFSVVDKSRLSVYCPPFNMAEGSEQTSQVIARESSLPGDTAIKYPKMPETSFALQPLKTTEVFAVACTQPLLKTWKAIRTTGFRYQSDRWAVISDPLSVTQALLHDLHDASGKLKPKPDAPAEHTLTLKSNAWATLSL</sequence>
<dbReference type="InterPro" id="IPR006311">
    <property type="entry name" value="TAT_signal"/>
</dbReference>
<dbReference type="GO" id="GO:0004197">
    <property type="term" value="F:cysteine-type endopeptidase activity"/>
    <property type="evidence" value="ECO:0007669"/>
    <property type="project" value="InterPro"/>
</dbReference>
<reference evidence="2" key="2">
    <citation type="journal article" date="2015" name="Genome Announc.">
        <title>Draft Genome Sequence of Filamentous Marine Cyanobacterium Lyngbya confervoides Strain BDU141951.</title>
        <authorList>
            <person name="Chandrababunaidu M.M."/>
            <person name="Sen D."/>
            <person name="Tripathy S."/>
        </authorList>
    </citation>
    <scope>NUCLEOTIDE SEQUENCE</scope>
    <source>
        <strain evidence="2">BDU141951</strain>
    </source>
</reference>
<evidence type="ECO:0000259" key="1">
    <source>
        <dbReference type="Pfam" id="PF00656"/>
    </source>
</evidence>
<dbReference type="InterPro" id="IPR011189">
    <property type="entry name" value="UCP_caspase_lke"/>
</dbReference>
<comment type="caution">
    <text evidence="2">The sequence shown here is derived from an EMBL/GenBank/DDBJ whole genome shotgun (WGS) entry which is preliminary data.</text>
</comment>
<evidence type="ECO:0000313" key="2">
    <source>
        <dbReference type="EMBL" id="NEV67874.1"/>
    </source>
</evidence>
<dbReference type="InterPro" id="IPR011600">
    <property type="entry name" value="Pept_C14_caspase"/>
</dbReference>
<dbReference type="PANTHER" id="PTHR48104">
    <property type="entry name" value="METACASPASE-4"/>
    <property type="match status" value="1"/>
</dbReference>
<dbReference type="PANTHER" id="PTHR48104:SF30">
    <property type="entry name" value="METACASPASE-1"/>
    <property type="match status" value="1"/>
</dbReference>
<reference evidence="2" key="3">
    <citation type="submission" date="2020-02" db="EMBL/GenBank/DDBJ databases">
        <authorList>
            <person name="Sarangi A.N."/>
            <person name="Ghosh S."/>
            <person name="Mukherjee M."/>
            <person name="Tripathy S."/>
        </authorList>
    </citation>
    <scope>NUCLEOTIDE SEQUENCE</scope>
    <source>
        <strain evidence="2">BDU141951</strain>
    </source>
</reference>
<gene>
    <name evidence="2" type="ORF">QQ91_012185</name>
</gene>
<organism evidence="2">
    <name type="scientific">Lyngbya confervoides BDU141951</name>
    <dbReference type="NCBI Taxonomy" id="1574623"/>
    <lineage>
        <taxon>Bacteria</taxon>
        <taxon>Bacillati</taxon>
        <taxon>Cyanobacteriota</taxon>
        <taxon>Cyanophyceae</taxon>
        <taxon>Oscillatoriophycideae</taxon>
        <taxon>Oscillatoriales</taxon>
        <taxon>Microcoleaceae</taxon>
        <taxon>Lyngbya</taxon>
    </lineage>
</organism>
<dbReference type="EMBL" id="JTHE02000003">
    <property type="protein sequence ID" value="NEV67874.1"/>
    <property type="molecule type" value="Genomic_DNA"/>
</dbReference>
<proteinExistence type="predicted"/>
<reference evidence="2" key="1">
    <citation type="submission" date="2014-11" db="EMBL/GenBank/DDBJ databases">
        <authorList>
            <person name="Malar M.C."/>
            <person name="Sen D."/>
            <person name="Tripathy S."/>
        </authorList>
    </citation>
    <scope>NUCLEOTIDE SEQUENCE</scope>
    <source>
        <strain evidence="2">BDU141951</strain>
    </source>
</reference>
<dbReference type="AlphaFoldDB" id="A0A0C1Y6I3"/>
<feature type="domain" description="Peptidase C14 caspase" evidence="1">
    <location>
        <begin position="43"/>
        <end position="296"/>
    </location>
</feature>
<dbReference type="PIRSF" id="PIRSF007398">
    <property type="entry name" value="Sll0148_caspase"/>
    <property type="match status" value="1"/>
</dbReference>
<dbReference type="Gene3D" id="3.40.50.1460">
    <property type="match status" value="1"/>
</dbReference>
<accession>A0A0C1Y6I3</accession>